<dbReference type="InterPro" id="IPR010987">
    <property type="entry name" value="Glutathione-S-Trfase_C-like"/>
</dbReference>
<dbReference type="SUPFAM" id="SSF47616">
    <property type="entry name" value="GST C-terminal domain-like"/>
    <property type="match status" value="1"/>
</dbReference>
<protein>
    <submittedName>
        <fullName evidence="2">Glutathione S-transferase</fullName>
    </submittedName>
</protein>
<comment type="caution">
    <text evidence="2">The sequence shown here is derived from an EMBL/GenBank/DDBJ whole genome shotgun (WGS) entry which is preliminary data.</text>
</comment>
<evidence type="ECO:0000259" key="1">
    <source>
        <dbReference type="PROSITE" id="PS50405"/>
    </source>
</evidence>
<sequence>MLEISPKGTVPVLQLPNGTVIDESLDIALWALETNDPENLLSPEKGNKAQMLALINEMDSAFKPLLDTYKYRFHSEPDIARAARDDALPFLQHLNSLLDAQDFLFGGRISLADMCILPFVRQFAFVDKEWFWAQDFTHVLAWLDMFLTSDRFATIMPKFPLWAPGDEEMAFPPVDMAS</sequence>
<dbReference type="InterPro" id="IPR036249">
    <property type="entry name" value="Thioredoxin-like_sf"/>
</dbReference>
<evidence type="ECO:0000313" key="3">
    <source>
        <dbReference type="Proteomes" id="UP001161405"/>
    </source>
</evidence>
<dbReference type="PANTHER" id="PTHR44051">
    <property type="entry name" value="GLUTATHIONE S-TRANSFERASE-RELATED"/>
    <property type="match status" value="1"/>
</dbReference>
<dbReference type="InterPro" id="IPR004045">
    <property type="entry name" value="Glutathione_S-Trfase_N"/>
</dbReference>
<name>A0ABQ5UUL1_9HYPH</name>
<evidence type="ECO:0000313" key="2">
    <source>
        <dbReference type="EMBL" id="GLQ18096.1"/>
    </source>
</evidence>
<dbReference type="SUPFAM" id="SSF52833">
    <property type="entry name" value="Thioredoxin-like"/>
    <property type="match status" value="1"/>
</dbReference>
<reference evidence="2" key="1">
    <citation type="journal article" date="2014" name="Int. J. Syst. Evol. Microbiol.">
        <title>Complete genome of a new Firmicutes species belonging to the dominant human colonic microbiota ('Ruminococcus bicirculans') reveals two chromosomes and a selective capacity to utilize plant glucans.</title>
        <authorList>
            <consortium name="NISC Comparative Sequencing Program"/>
            <person name="Wegmann U."/>
            <person name="Louis P."/>
            <person name="Goesmann A."/>
            <person name="Henrissat B."/>
            <person name="Duncan S.H."/>
            <person name="Flint H.J."/>
        </authorList>
    </citation>
    <scope>NUCLEOTIDE SEQUENCE</scope>
    <source>
        <strain evidence="2">NBRC 107169</strain>
    </source>
</reference>
<proteinExistence type="predicted"/>
<dbReference type="InterPro" id="IPR036282">
    <property type="entry name" value="Glutathione-S-Trfase_C_sf"/>
</dbReference>
<organism evidence="2 3">
    <name type="scientific">Maritalea porphyrae</name>
    <dbReference type="NCBI Taxonomy" id="880732"/>
    <lineage>
        <taxon>Bacteria</taxon>
        <taxon>Pseudomonadati</taxon>
        <taxon>Pseudomonadota</taxon>
        <taxon>Alphaproteobacteria</taxon>
        <taxon>Hyphomicrobiales</taxon>
        <taxon>Devosiaceae</taxon>
        <taxon>Maritalea</taxon>
    </lineage>
</organism>
<reference evidence="2" key="2">
    <citation type="submission" date="2023-01" db="EMBL/GenBank/DDBJ databases">
        <title>Draft genome sequence of Maritalea porphyrae strain NBRC 107169.</title>
        <authorList>
            <person name="Sun Q."/>
            <person name="Mori K."/>
        </authorList>
    </citation>
    <scope>NUCLEOTIDE SEQUENCE</scope>
    <source>
        <strain evidence="2">NBRC 107169</strain>
    </source>
</reference>
<dbReference type="Gene3D" id="1.20.1050.130">
    <property type="match status" value="1"/>
</dbReference>
<gene>
    <name evidence="2" type="ORF">GCM10007879_23450</name>
</gene>
<dbReference type="PROSITE" id="PS50405">
    <property type="entry name" value="GST_CTER"/>
    <property type="match status" value="1"/>
</dbReference>
<dbReference type="EMBL" id="BSNI01000002">
    <property type="protein sequence ID" value="GLQ18096.1"/>
    <property type="molecule type" value="Genomic_DNA"/>
</dbReference>
<feature type="domain" description="GST C-terminal" evidence="1">
    <location>
        <begin position="44"/>
        <end position="164"/>
    </location>
</feature>
<accession>A0ABQ5UUL1</accession>
<dbReference type="Proteomes" id="UP001161405">
    <property type="component" value="Unassembled WGS sequence"/>
</dbReference>
<dbReference type="PANTHER" id="PTHR44051:SF8">
    <property type="entry name" value="GLUTATHIONE S-TRANSFERASE GSTA"/>
    <property type="match status" value="1"/>
</dbReference>
<dbReference type="Pfam" id="PF13410">
    <property type="entry name" value="GST_C_2"/>
    <property type="match status" value="1"/>
</dbReference>
<keyword evidence="3" id="KW-1185">Reference proteome</keyword>
<dbReference type="Pfam" id="PF13409">
    <property type="entry name" value="GST_N_2"/>
    <property type="match status" value="1"/>
</dbReference>
<dbReference type="CDD" id="cd03196">
    <property type="entry name" value="GST_C_5"/>
    <property type="match status" value="1"/>
</dbReference>